<organism evidence="1">
    <name type="scientific">Cacopsylla melanoneura</name>
    <dbReference type="NCBI Taxonomy" id="428564"/>
    <lineage>
        <taxon>Eukaryota</taxon>
        <taxon>Metazoa</taxon>
        <taxon>Ecdysozoa</taxon>
        <taxon>Arthropoda</taxon>
        <taxon>Hexapoda</taxon>
        <taxon>Insecta</taxon>
        <taxon>Pterygota</taxon>
        <taxon>Neoptera</taxon>
        <taxon>Paraneoptera</taxon>
        <taxon>Hemiptera</taxon>
        <taxon>Sternorrhyncha</taxon>
        <taxon>Psylloidea</taxon>
        <taxon>Psyllidae</taxon>
        <taxon>Psyllinae</taxon>
        <taxon>Cacopsylla</taxon>
    </lineage>
</organism>
<evidence type="ECO:0000313" key="1">
    <source>
        <dbReference type="EMBL" id="CAG6790968.1"/>
    </source>
</evidence>
<dbReference type="EMBL" id="HBUF01673770">
    <property type="protein sequence ID" value="CAG6790972.1"/>
    <property type="molecule type" value="Transcribed_RNA"/>
</dbReference>
<accession>A0A8D9BT89</accession>
<dbReference type="AlphaFoldDB" id="A0A8D9BT89"/>
<protein>
    <submittedName>
        <fullName evidence="1">Uncharacterized protein</fullName>
    </submittedName>
</protein>
<dbReference type="EMBL" id="HBUF01673768">
    <property type="protein sequence ID" value="CAG6790964.1"/>
    <property type="molecule type" value="Transcribed_RNA"/>
</dbReference>
<reference evidence="1" key="1">
    <citation type="submission" date="2021-05" db="EMBL/GenBank/DDBJ databases">
        <authorList>
            <person name="Alioto T."/>
            <person name="Alioto T."/>
            <person name="Gomez Garrido J."/>
        </authorList>
    </citation>
    <scope>NUCLEOTIDE SEQUENCE</scope>
</reference>
<dbReference type="EMBL" id="HBUF01673769">
    <property type="protein sequence ID" value="CAG6790968.1"/>
    <property type="molecule type" value="Transcribed_RNA"/>
</dbReference>
<name>A0A8D9BT89_9HEMI</name>
<sequence>MALPLTNLIWKLVMKFSRLMEKHSKTLQITMKLLVTSMSASDQGAYVCVLNGKVAAKQHLNFRKTKMFKMLSSSLSSNRPGNGWNVFQPLTESRPLTCHSCHFS</sequence>
<proteinExistence type="predicted"/>